<dbReference type="InterPro" id="IPR043732">
    <property type="entry name" value="DUF5675"/>
</dbReference>
<proteinExistence type="predicted"/>
<feature type="domain" description="DUF5675" evidence="1">
    <location>
        <begin position="5"/>
        <end position="114"/>
    </location>
</feature>
<dbReference type="Pfam" id="PF18925">
    <property type="entry name" value="DUF5675"/>
    <property type="match status" value="1"/>
</dbReference>
<accession>A0A9D7XBX3</accession>
<name>A0A9D7XBX3_9BACT</name>
<organism evidence="2 3">
    <name type="scientific">Candidatus Defluviibacterium haderslevense</name>
    <dbReference type="NCBI Taxonomy" id="2981993"/>
    <lineage>
        <taxon>Bacteria</taxon>
        <taxon>Pseudomonadati</taxon>
        <taxon>Bacteroidota</taxon>
        <taxon>Saprospiria</taxon>
        <taxon>Saprospirales</taxon>
        <taxon>Saprospiraceae</taxon>
        <taxon>Candidatus Defluviibacterium</taxon>
    </lineage>
</organism>
<sequence length="134" mass="15113">MEWILIREYFPNGSNGSLWCGGQLICHTIELPWLNNSRRVSCIPEGRYELIKHYSQKFGNVLLVKNVIDRDHILIHTANNASDELQGCIAPVICLTGEGQGIYSKKAFMQMMSIANLSLMKKGTLFLTIKNTTP</sequence>
<gene>
    <name evidence="2" type="ORF">IPO85_00945</name>
</gene>
<evidence type="ECO:0000313" key="3">
    <source>
        <dbReference type="Proteomes" id="UP000808349"/>
    </source>
</evidence>
<comment type="caution">
    <text evidence="2">The sequence shown here is derived from an EMBL/GenBank/DDBJ whole genome shotgun (WGS) entry which is preliminary data.</text>
</comment>
<evidence type="ECO:0000313" key="2">
    <source>
        <dbReference type="EMBL" id="MBK9716094.1"/>
    </source>
</evidence>
<reference evidence="2 3" key="1">
    <citation type="submission" date="2020-10" db="EMBL/GenBank/DDBJ databases">
        <title>Connecting structure to function with the recovery of over 1000 high-quality activated sludge metagenome-assembled genomes encoding full-length rRNA genes using long-read sequencing.</title>
        <authorList>
            <person name="Singleton C.M."/>
            <person name="Petriglieri F."/>
            <person name="Kristensen J.M."/>
            <person name="Kirkegaard R.H."/>
            <person name="Michaelsen T.Y."/>
            <person name="Andersen M.H."/>
            <person name="Karst S.M."/>
            <person name="Dueholm M.S."/>
            <person name="Nielsen P.H."/>
            <person name="Albertsen M."/>
        </authorList>
    </citation>
    <scope>NUCLEOTIDE SEQUENCE [LARGE SCALE GENOMIC DNA]</scope>
    <source>
        <strain evidence="2">Ribe_18-Q3-R11-54_BAT3C.373</strain>
    </source>
</reference>
<evidence type="ECO:0000259" key="1">
    <source>
        <dbReference type="Pfam" id="PF18925"/>
    </source>
</evidence>
<dbReference type="EMBL" id="JADKFW010000004">
    <property type="protein sequence ID" value="MBK9716094.1"/>
    <property type="molecule type" value="Genomic_DNA"/>
</dbReference>
<dbReference type="AlphaFoldDB" id="A0A9D7XBX3"/>
<dbReference type="Proteomes" id="UP000808349">
    <property type="component" value="Unassembled WGS sequence"/>
</dbReference>
<protein>
    <recommendedName>
        <fullName evidence="1">DUF5675 domain-containing protein</fullName>
    </recommendedName>
</protein>